<reference evidence="6" key="1">
    <citation type="journal article" date="2019" name="Int. J. Syst. Evol. Microbiol.">
        <title>The Global Catalogue of Microorganisms (GCM) 10K type strain sequencing project: providing services to taxonomists for standard genome sequencing and annotation.</title>
        <authorList>
            <consortium name="The Broad Institute Genomics Platform"/>
            <consortium name="The Broad Institute Genome Sequencing Center for Infectious Disease"/>
            <person name="Wu L."/>
            <person name="Ma J."/>
        </authorList>
    </citation>
    <scope>NUCLEOTIDE SEQUENCE [LARGE SCALE GENOMIC DNA]</scope>
    <source>
        <strain evidence="6">JCM 17925</strain>
    </source>
</reference>
<feature type="domain" description="Beta-lactamase class A catalytic" evidence="4">
    <location>
        <begin position="87"/>
        <end position="357"/>
    </location>
</feature>
<dbReference type="SUPFAM" id="SSF56601">
    <property type="entry name" value="beta-lactamase/transpeptidase-like"/>
    <property type="match status" value="1"/>
</dbReference>
<proteinExistence type="inferred from homology"/>
<keyword evidence="6" id="KW-1185">Reference proteome</keyword>
<comment type="caution">
    <text evidence="5">The sequence shown here is derived from an EMBL/GenBank/DDBJ whole genome shotgun (WGS) entry which is preliminary data.</text>
</comment>
<organism evidence="5 6">
    <name type="scientific">Nibrella viscosa</name>
    <dbReference type="NCBI Taxonomy" id="1084524"/>
    <lineage>
        <taxon>Bacteria</taxon>
        <taxon>Pseudomonadati</taxon>
        <taxon>Bacteroidota</taxon>
        <taxon>Cytophagia</taxon>
        <taxon>Cytophagales</taxon>
        <taxon>Spirosomataceae</taxon>
        <taxon>Nibrella</taxon>
    </lineage>
</organism>
<gene>
    <name evidence="5" type="ORF">GCM10023187_40660</name>
</gene>
<dbReference type="Gene3D" id="3.40.710.10">
    <property type="entry name" value="DD-peptidase/beta-lactamase superfamily"/>
    <property type="match status" value="1"/>
</dbReference>
<accession>A0ABP8KRG4</accession>
<sequence>MNYGKLCWLRDTGNRLTSRVGLVAGILLAALSSQAQKSDKLLTELLQNNAELFGPMLQDPAKYDIQILYTQIDRNPQNQPSFRTYRYRIDKDRYFYPASTVKLPAVLLALEKLNELKLDKNIPLLTDSAYARQTSVRTDPTAQNGLPSVAHYAKKILLVSDNDAFNRLYEFIGQCDINERLYRKGYQNVRIVHRLSLPMTMEQNRHTNPIRFMDGNKVLYQQPAQTCEQTFRPATSIGRGIGYMQGDSLVRRPFDFTEKNYFALEDQQEMLKAILFPDAVPAKKRFSLMPDDYQFLYRYMSQLPRETSYPKYDSAYYDSYCKFLLTGDTKKGFPPGLRIFNKVGDAYGYLIDNAYIVDFDRGIEFLLSAVIYCNADGIFNDDKYEYESVGFPFMANLGRVIYDYEVKRKRPQKPDLSGFRISYDH</sequence>
<evidence type="ECO:0000256" key="1">
    <source>
        <dbReference type="ARBA" id="ARBA00001526"/>
    </source>
</evidence>
<dbReference type="Pfam" id="PF13354">
    <property type="entry name" value="Beta-lactamase2"/>
    <property type="match status" value="1"/>
</dbReference>
<dbReference type="InterPro" id="IPR045155">
    <property type="entry name" value="Beta-lactam_cat"/>
</dbReference>
<protein>
    <recommendedName>
        <fullName evidence="3">beta-lactamase</fullName>
        <ecNumber evidence="3">3.5.2.6</ecNumber>
    </recommendedName>
</protein>
<name>A0ABP8KRG4_9BACT</name>
<dbReference type="Proteomes" id="UP001500936">
    <property type="component" value="Unassembled WGS sequence"/>
</dbReference>
<evidence type="ECO:0000313" key="6">
    <source>
        <dbReference type="Proteomes" id="UP001500936"/>
    </source>
</evidence>
<dbReference type="PANTHER" id="PTHR35333">
    <property type="entry name" value="BETA-LACTAMASE"/>
    <property type="match status" value="1"/>
</dbReference>
<dbReference type="PANTHER" id="PTHR35333:SF3">
    <property type="entry name" value="BETA-LACTAMASE-TYPE TRANSPEPTIDASE FOLD CONTAINING PROTEIN"/>
    <property type="match status" value="1"/>
</dbReference>
<dbReference type="RefSeq" id="WP_345269799.1">
    <property type="nucleotide sequence ID" value="NZ_BAABHB010000010.1"/>
</dbReference>
<comment type="catalytic activity">
    <reaction evidence="1">
        <text>a beta-lactam + H2O = a substituted beta-amino acid</text>
        <dbReference type="Rhea" id="RHEA:20401"/>
        <dbReference type="ChEBI" id="CHEBI:15377"/>
        <dbReference type="ChEBI" id="CHEBI:35627"/>
        <dbReference type="ChEBI" id="CHEBI:140347"/>
        <dbReference type="EC" id="3.5.2.6"/>
    </reaction>
</comment>
<dbReference type="InterPro" id="IPR012338">
    <property type="entry name" value="Beta-lactam/transpept-like"/>
</dbReference>
<evidence type="ECO:0000259" key="4">
    <source>
        <dbReference type="Pfam" id="PF13354"/>
    </source>
</evidence>
<comment type="similarity">
    <text evidence="2">Belongs to the class-A beta-lactamase family.</text>
</comment>
<evidence type="ECO:0000256" key="2">
    <source>
        <dbReference type="ARBA" id="ARBA00009009"/>
    </source>
</evidence>
<dbReference type="EC" id="3.5.2.6" evidence="3"/>
<dbReference type="InterPro" id="IPR000871">
    <property type="entry name" value="Beta-lactam_class-A"/>
</dbReference>
<evidence type="ECO:0000313" key="5">
    <source>
        <dbReference type="EMBL" id="GAA4412941.1"/>
    </source>
</evidence>
<evidence type="ECO:0000256" key="3">
    <source>
        <dbReference type="ARBA" id="ARBA00012865"/>
    </source>
</evidence>
<dbReference type="EMBL" id="BAABHB010000010">
    <property type="protein sequence ID" value="GAA4412941.1"/>
    <property type="molecule type" value="Genomic_DNA"/>
</dbReference>